<dbReference type="Pfam" id="PF01066">
    <property type="entry name" value="CDP-OH_P_transf"/>
    <property type="match status" value="1"/>
</dbReference>
<dbReference type="RefSeq" id="WP_007185926.1">
    <property type="nucleotide sequence ID" value="NZ_AKGD01000002.1"/>
</dbReference>
<evidence type="ECO:0000313" key="4">
    <source>
        <dbReference type="EMBL" id="EIT69403.1"/>
    </source>
</evidence>
<dbReference type="InterPro" id="IPR043130">
    <property type="entry name" value="CDP-OH_PTrfase_TM_dom"/>
</dbReference>
<dbReference type="GO" id="GO:0008654">
    <property type="term" value="P:phospholipid biosynthetic process"/>
    <property type="evidence" value="ECO:0007669"/>
    <property type="project" value="InterPro"/>
</dbReference>
<evidence type="ECO:0008006" key="6">
    <source>
        <dbReference type="Google" id="ProtNLM"/>
    </source>
</evidence>
<accession>I8T6P2</accession>
<dbReference type="InterPro" id="IPR048254">
    <property type="entry name" value="CDP_ALCOHOL_P_TRANSF_CS"/>
</dbReference>
<keyword evidence="3" id="KW-0812">Transmembrane</keyword>
<evidence type="ECO:0000256" key="3">
    <source>
        <dbReference type="SAM" id="Phobius"/>
    </source>
</evidence>
<comment type="similarity">
    <text evidence="2">Belongs to the CDP-alcohol phosphatidyltransferase class-I family.</text>
</comment>
<feature type="transmembrane region" description="Helical" evidence="3">
    <location>
        <begin position="352"/>
        <end position="372"/>
    </location>
</feature>
<name>I8T6P2_9GAMM</name>
<evidence type="ECO:0000256" key="1">
    <source>
        <dbReference type="ARBA" id="ARBA00022679"/>
    </source>
</evidence>
<evidence type="ECO:0000313" key="5">
    <source>
        <dbReference type="Proteomes" id="UP000003704"/>
    </source>
</evidence>
<keyword evidence="5" id="KW-1185">Reference proteome</keyword>
<protein>
    <recommendedName>
        <fullName evidence="6">Phosphatidylglycerophosphate synthase</fullName>
    </recommendedName>
</protein>
<dbReference type="AlphaFoldDB" id="I8T6P2"/>
<gene>
    <name evidence="4" type="ORF">WQQ_29850</name>
</gene>
<dbReference type="InterPro" id="IPR000462">
    <property type="entry name" value="CDP-OH_P_trans"/>
</dbReference>
<dbReference type="PATRIC" id="fig|1172194.4.peg.2891"/>
<feature type="transmembrane region" description="Helical" evidence="3">
    <location>
        <begin position="203"/>
        <end position="228"/>
    </location>
</feature>
<keyword evidence="3" id="KW-1133">Transmembrane helix</keyword>
<keyword evidence="3" id="KW-0472">Membrane</keyword>
<comment type="caution">
    <text evidence="4">The sequence shown here is derived from an EMBL/GenBank/DDBJ whole genome shotgun (WGS) entry which is preliminary data.</text>
</comment>
<sequence>MADFIFALPIMTQAQSSPSSTPSALIVGDAPVRLWGLTSRQRLQRQFQRLGITEGASGKEVLVLHAGWVFDEPLVAALRDGPIDTLLLDEASGKPVAAKVRTAAAQSTAEALAGGGDLSTLATRTPATLANHYNNKLRKREIPYLLPLSAETLTGIEKRMFSGSYKGVTDIVTKYVWPTPARHVTKACSIAGITPNQVTTTSLLAVIAAFYAFWHGHFAWGLLAAWFMTFLDTVDGKLARVTLNSSKFGDIFDHGIDLIHPPFWYWAWVVGLGVVGLPIENTALMLWIVIGGYVAQRIEEGLFQKLFGIQPHIWRPFDSFFRLITARRNPNLLLLTFAVIVGRPDLGMEWVAWWTVVGFIVHALQIVQAFIARRHGPITSWLSR</sequence>
<evidence type="ECO:0000256" key="2">
    <source>
        <dbReference type="RuleBase" id="RU003750"/>
    </source>
</evidence>
<keyword evidence="1 2" id="KW-0808">Transferase</keyword>
<dbReference type="GO" id="GO:0016020">
    <property type="term" value="C:membrane"/>
    <property type="evidence" value="ECO:0007669"/>
    <property type="project" value="InterPro"/>
</dbReference>
<organism evidence="4 5">
    <name type="scientific">Hydrocarboniphaga effusa AP103</name>
    <dbReference type="NCBI Taxonomy" id="1172194"/>
    <lineage>
        <taxon>Bacteria</taxon>
        <taxon>Pseudomonadati</taxon>
        <taxon>Pseudomonadota</taxon>
        <taxon>Gammaproteobacteria</taxon>
        <taxon>Nevskiales</taxon>
        <taxon>Nevskiaceae</taxon>
        <taxon>Hydrocarboniphaga</taxon>
    </lineage>
</organism>
<dbReference type="PROSITE" id="PS00379">
    <property type="entry name" value="CDP_ALCOHOL_P_TRANSF"/>
    <property type="match status" value="1"/>
</dbReference>
<dbReference type="STRING" id="1172194.WQQ_29850"/>
<dbReference type="Gene3D" id="1.20.120.1760">
    <property type="match status" value="1"/>
</dbReference>
<proteinExistence type="inferred from homology"/>
<feature type="transmembrane region" description="Helical" evidence="3">
    <location>
        <begin position="265"/>
        <end position="295"/>
    </location>
</feature>
<dbReference type="Proteomes" id="UP000003704">
    <property type="component" value="Unassembled WGS sequence"/>
</dbReference>
<dbReference type="GO" id="GO:0016780">
    <property type="term" value="F:phosphotransferase activity, for other substituted phosphate groups"/>
    <property type="evidence" value="ECO:0007669"/>
    <property type="project" value="InterPro"/>
</dbReference>
<dbReference type="EMBL" id="AKGD01000002">
    <property type="protein sequence ID" value="EIT69403.1"/>
    <property type="molecule type" value="Genomic_DNA"/>
</dbReference>
<reference evidence="4 5" key="1">
    <citation type="journal article" date="2012" name="J. Bacteriol.">
        <title>Genome Sequence of n-Alkane-Degrading Hydrocarboniphaga effusa Strain AP103T (ATCC BAA-332T).</title>
        <authorList>
            <person name="Chang H.K."/>
            <person name="Zylstra G.J."/>
            <person name="Chae J.C."/>
        </authorList>
    </citation>
    <scope>NUCLEOTIDE SEQUENCE [LARGE SCALE GENOMIC DNA]</scope>
    <source>
        <strain evidence="4 5">AP103</strain>
    </source>
</reference>